<keyword evidence="3" id="KW-0274">FAD</keyword>
<accession>F0SYU5</accession>
<dbReference type="InterPro" id="IPR057661">
    <property type="entry name" value="RsdA/BaiN/AoA(So)_Rossmann"/>
</dbReference>
<dbReference type="PANTHER" id="PTHR42887">
    <property type="entry name" value="OS12G0638800 PROTEIN"/>
    <property type="match status" value="1"/>
</dbReference>
<dbReference type="Gene3D" id="1.10.8.260">
    <property type="entry name" value="HI0933 insert domain-like"/>
    <property type="match status" value="1"/>
</dbReference>
<dbReference type="AlphaFoldDB" id="F0SYU5"/>
<dbReference type="HOGENOM" id="CLU_025174_3_1_9"/>
<feature type="domain" description="RsdA/BaiN/AoA(So)-like Rossmann fold-like" evidence="4">
    <location>
        <begin position="4"/>
        <end position="412"/>
    </location>
</feature>
<gene>
    <name evidence="6" type="ordered locus">Sgly_1684</name>
</gene>
<evidence type="ECO:0000256" key="2">
    <source>
        <dbReference type="ARBA" id="ARBA00022630"/>
    </source>
</evidence>
<evidence type="ECO:0000256" key="3">
    <source>
        <dbReference type="ARBA" id="ARBA00022827"/>
    </source>
</evidence>
<dbReference type="OrthoDB" id="9773233at2"/>
<evidence type="ECO:0000259" key="5">
    <source>
        <dbReference type="Pfam" id="PF22780"/>
    </source>
</evidence>
<dbReference type="InterPro" id="IPR023166">
    <property type="entry name" value="BaiN-like_dom_sf"/>
</dbReference>
<dbReference type="SUPFAM" id="SSF160996">
    <property type="entry name" value="HI0933 insert domain-like"/>
    <property type="match status" value="1"/>
</dbReference>
<sequence length="422" mass="45485">MTKELIVIGGGAAGIMAAGRAASEGTEVILCEKMSRLGSKIAISGKGRCNITNAGDIRSFIENFPGNGKFLFASFKEFDNEALRNFFAEFGVETKVERGGRVFPVSDQAEAVVHALGKYAEQSGVKVRLRTKVAKILIENNTVVGVEVEESSGGKKKIPAGAVIVSTGGASFPGTGSTGDGYKIAAEAGHHLIEPLPSLVPMRVLEDWPKELQGLALKNVAVSLWAGDKKKAEEFGEMLFTHFGVSGPIILTLSRFAVKELQAGKRISLRLNMKPALREEQLDLRLQRDFAKFSNKQLKNALNDLLPKSMIPVLIRLSQIDQDKQVHHISRSERMRLVKLLQDLRMTVTGTLGMGAAIVTSGGVDVKEINPATMESKLVKGLFWAGEVIDIDGITGGYNLQAAFSTGFKAGKSAAQYLKTKV</sequence>
<dbReference type="RefSeq" id="WP_013624850.1">
    <property type="nucleotide sequence ID" value="NC_015172.1"/>
</dbReference>
<evidence type="ECO:0000256" key="1">
    <source>
        <dbReference type="ARBA" id="ARBA00001974"/>
    </source>
</evidence>
<dbReference type="Proteomes" id="UP000007488">
    <property type="component" value="Chromosome"/>
</dbReference>
<dbReference type="InterPro" id="IPR036188">
    <property type="entry name" value="FAD/NAD-bd_sf"/>
</dbReference>
<dbReference type="InterPro" id="IPR004792">
    <property type="entry name" value="BaiN-like"/>
</dbReference>
<dbReference type="Pfam" id="PF03486">
    <property type="entry name" value="HI0933_like"/>
    <property type="match status" value="1"/>
</dbReference>
<proteinExistence type="predicted"/>
<dbReference type="PRINTS" id="PR00411">
    <property type="entry name" value="PNDRDTASEI"/>
</dbReference>
<reference evidence="6 7" key="1">
    <citation type="journal article" date="2011" name="Stand. Genomic Sci.">
        <title>Complete genome sequence of Syntrophobotulus glycolicus type strain (FlGlyR).</title>
        <authorList>
            <person name="Han C."/>
            <person name="Mwirichia R."/>
            <person name="Chertkov O."/>
            <person name="Held B."/>
            <person name="Lapidus A."/>
            <person name="Nolan M."/>
            <person name="Lucas S."/>
            <person name="Hammon N."/>
            <person name="Deshpande S."/>
            <person name="Cheng J.F."/>
            <person name="Tapia R."/>
            <person name="Goodwin L."/>
            <person name="Pitluck S."/>
            <person name="Huntemann M."/>
            <person name="Liolios K."/>
            <person name="Ivanova N."/>
            <person name="Pagani I."/>
            <person name="Mavromatis K."/>
            <person name="Ovchinikova G."/>
            <person name="Pati A."/>
            <person name="Chen A."/>
            <person name="Palaniappan K."/>
            <person name="Land M."/>
            <person name="Hauser L."/>
            <person name="Brambilla E.M."/>
            <person name="Rohde M."/>
            <person name="Spring S."/>
            <person name="Sikorski J."/>
            <person name="Goker M."/>
            <person name="Woyke T."/>
            <person name="Bristow J."/>
            <person name="Eisen J.A."/>
            <person name="Markowitz V."/>
            <person name="Hugenholtz P."/>
            <person name="Kyrpides N.C."/>
            <person name="Klenk H.P."/>
            <person name="Detter J.C."/>
        </authorList>
    </citation>
    <scope>NUCLEOTIDE SEQUENCE [LARGE SCALE GENOMIC DNA]</scope>
    <source>
        <strain evidence="7">DSM 8271 / FlGlyR</strain>
    </source>
</reference>
<dbReference type="eggNOG" id="COG2081">
    <property type="taxonomic scope" value="Bacteria"/>
</dbReference>
<keyword evidence="2" id="KW-0285">Flavoprotein</keyword>
<evidence type="ECO:0000313" key="6">
    <source>
        <dbReference type="EMBL" id="ADY55982.1"/>
    </source>
</evidence>
<dbReference type="NCBIfam" id="TIGR00275">
    <property type="entry name" value="aminoacetone oxidase family FAD-binding enzyme"/>
    <property type="match status" value="1"/>
</dbReference>
<evidence type="ECO:0000313" key="7">
    <source>
        <dbReference type="Proteomes" id="UP000007488"/>
    </source>
</evidence>
<dbReference type="KEGG" id="sgy:Sgly_1684"/>
<dbReference type="EMBL" id="CP002547">
    <property type="protein sequence ID" value="ADY55982.1"/>
    <property type="molecule type" value="Genomic_DNA"/>
</dbReference>
<reference evidence="7" key="2">
    <citation type="submission" date="2011-02" db="EMBL/GenBank/DDBJ databases">
        <title>The complete genome of Syntrophobotulus glycolicus DSM 8271.</title>
        <authorList>
            <person name="Lucas S."/>
            <person name="Copeland A."/>
            <person name="Lapidus A."/>
            <person name="Bruce D."/>
            <person name="Goodwin L."/>
            <person name="Pitluck S."/>
            <person name="Kyrpides N."/>
            <person name="Mavromatis K."/>
            <person name="Pagani I."/>
            <person name="Ivanova N."/>
            <person name="Mikhailova N."/>
            <person name="Chertkov O."/>
            <person name="Held B."/>
            <person name="Detter J.C."/>
            <person name="Tapia R."/>
            <person name="Han C."/>
            <person name="Land M."/>
            <person name="Hauser L."/>
            <person name="Markowitz V."/>
            <person name="Cheng J.-F."/>
            <person name="Hugenholtz P."/>
            <person name="Woyke T."/>
            <person name="Wu D."/>
            <person name="Spring S."/>
            <person name="Schroeder M."/>
            <person name="Brambilla E."/>
            <person name="Klenk H.-P."/>
            <person name="Eisen J.A."/>
        </authorList>
    </citation>
    <scope>NUCLEOTIDE SEQUENCE [LARGE SCALE GENOMIC DNA]</scope>
    <source>
        <strain evidence="7">DSM 8271 / FlGlyR</strain>
    </source>
</reference>
<dbReference type="Pfam" id="PF22780">
    <property type="entry name" value="HI0933_like_1st"/>
    <property type="match status" value="1"/>
</dbReference>
<dbReference type="PANTHER" id="PTHR42887:SF2">
    <property type="entry name" value="OS12G0638800 PROTEIN"/>
    <property type="match status" value="1"/>
</dbReference>
<feature type="domain" description="RsdA/BaiN/AoA(So)-like insert" evidence="5">
    <location>
        <begin position="197"/>
        <end position="359"/>
    </location>
</feature>
<dbReference type="SUPFAM" id="SSF51905">
    <property type="entry name" value="FAD/NAD(P)-binding domain"/>
    <property type="match status" value="1"/>
</dbReference>
<keyword evidence="7" id="KW-1185">Reference proteome</keyword>
<comment type="cofactor">
    <cofactor evidence="1">
        <name>FAD</name>
        <dbReference type="ChEBI" id="CHEBI:57692"/>
    </cofactor>
</comment>
<protein>
    <submittedName>
        <fullName evidence="6">HI0933 family protein</fullName>
    </submittedName>
</protein>
<name>F0SYU5_SYNGF</name>
<dbReference type="InterPro" id="IPR055178">
    <property type="entry name" value="RsdA/BaiN/AoA(So)-like_dom"/>
</dbReference>
<dbReference type="Gene3D" id="2.40.30.10">
    <property type="entry name" value="Translation factors"/>
    <property type="match status" value="1"/>
</dbReference>
<organism evidence="6 7">
    <name type="scientific">Syntrophobotulus glycolicus (strain DSM 8271 / FlGlyR)</name>
    <dbReference type="NCBI Taxonomy" id="645991"/>
    <lineage>
        <taxon>Bacteria</taxon>
        <taxon>Bacillati</taxon>
        <taxon>Bacillota</taxon>
        <taxon>Clostridia</taxon>
        <taxon>Eubacteriales</taxon>
        <taxon>Desulfitobacteriaceae</taxon>
        <taxon>Syntrophobotulus</taxon>
    </lineage>
</organism>
<dbReference type="Gene3D" id="3.50.50.60">
    <property type="entry name" value="FAD/NAD(P)-binding domain"/>
    <property type="match status" value="1"/>
</dbReference>
<dbReference type="STRING" id="645991.Sgly_1684"/>
<evidence type="ECO:0000259" key="4">
    <source>
        <dbReference type="Pfam" id="PF03486"/>
    </source>
</evidence>